<protein>
    <submittedName>
        <fullName evidence="8">Type II secretion system protein</fullName>
    </submittedName>
</protein>
<name>A0ABQ5VZK6_9HYPH</name>
<sequence>MVDFIERFANRDFLIALLAAISAAAVVFTFGSSLIGRSEMKTRIRRVALEREKLRAQEMSRLRGAEQERGSIRRGAETKDYMRNIVERFSLRKAFQDENTVDKLATAGYRGQGHLTTYLFMRFAAPFGVLTIAAVYLLFVLPGDRPLYLNLAYAIGAGIVGSYLPPLMLKNRTQKRQQSIRRAWPDCLDLMLLCVESGMSIEHAFKRVAKEIGDQSPELAEEITLTTAELSFLDDRSRGFENLGKRTGLDGVRSVMTALIQADKYGTSVGQALRVMAEEGREARMMAAETKAAALPPKLTVPLILFFLPVLFIVIMAPAMITVFSGSVTG</sequence>
<feature type="transmembrane region" description="Helical" evidence="6">
    <location>
        <begin position="13"/>
        <end position="36"/>
    </location>
</feature>
<evidence type="ECO:0000256" key="3">
    <source>
        <dbReference type="ARBA" id="ARBA00022692"/>
    </source>
</evidence>
<dbReference type="Proteomes" id="UP001156691">
    <property type="component" value="Unassembled WGS sequence"/>
</dbReference>
<evidence type="ECO:0000313" key="9">
    <source>
        <dbReference type="Proteomes" id="UP001156691"/>
    </source>
</evidence>
<feature type="transmembrane region" description="Helical" evidence="6">
    <location>
        <begin position="119"/>
        <end position="141"/>
    </location>
</feature>
<feature type="transmembrane region" description="Helical" evidence="6">
    <location>
        <begin position="303"/>
        <end position="324"/>
    </location>
</feature>
<keyword evidence="4 6" id="KW-1133">Transmembrane helix</keyword>
<dbReference type="RefSeq" id="WP_284338701.1">
    <property type="nucleotide sequence ID" value="NZ_BSNS01000002.1"/>
</dbReference>
<comment type="caution">
    <text evidence="8">The sequence shown here is derived from an EMBL/GenBank/DDBJ whole genome shotgun (WGS) entry which is preliminary data.</text>
</comment>
<accession>A0ABQ5VZK6</accession>
<keyword evidence="2" id="KW-1003">Cell membrane</keyword>
<keyword evidence="9" id="KW-1185">Reference proteome</keyword>
<proteinExistence type="predicted"/>
<dbReference type="PANTHER" id="PTHR35007">
    <property type="entry name" value="INTEGRAL MEMBRANE PROTEIN-RELATED"/>
    <property type="match status" value="1"/>
</dbReference>
<evidence type="ECO:0000256" key="5">
    <source>
        <dbReference type="ARBA" id="ARBA00023136"/>
    </source>
</evidence>
<feature type="transmembrane region" description="Helical" evidence="6">
    <location>
        <begin position="147"/>
        <end position="169"/>
    </location>
</feature>
<dbReference type="Pfam" id="PF00482">
    <property type="entry name" value="T2SSF"/>
    <property type="match status" value="1"/>
</dbReference>
<comment type="subcellular location">
    <subcellularLocation>
        <location evidence="1">Cell membrane</location>
        <topology evidence="1">Multi-pass membrane protein</topology>
    </subcellularLocation>
</comment>
<dbReference type="InterPro" id="IPR018076">
    <property type="entry name" value="T2SS_GspF_dom"/>
</dbReference>
<keyword evidence="5 6" id="KW-0472">Membrane</keyword>
<evidence type="ECO:0000313" key="8">
    <source>
        <dbReference type="EMBL" id="GLQ53255.1"/>
    </source>
</evidence>
<reference evidence="9" key="1">
    <citation type="journal article" date="2019" name="Int. J. Syst. Evol. Microbiol.">
        <title>The Global Catalogue of Microorganisms (GCM) 10K type strain sequencing project: providing services to taxonomists for standard genome sequencing and annotation.</title>
        <authorList>
            <consortium name="The Broad Institute Genomics Platform"/>
            <consortium name="The Broad Institute Genome Sequencing Center for Infectious Disease"/>
            <person name="Wu L."/>
            <person name="Ma J."/>
        </authorList>
    </citation>
    <scope>NUCLEOTIDE SEQUENCE [LARGE SCALE GENOMIC DNA]</scope>
    <source>
        <strain evidence="9">NBRC 112416</strain>
    </source>
</reference>
<evidence type="ECO:0000256" key="1">
    <source>
        <dbReference type="ARBA" id="ARBA00004651"/>
    </source>
</evidence>
<organism evidence="8 9">
    <name type="scientific">Devosia nitrariae</name>
    <dbReference type="NCBI Taxonomy" id="2071872"/>
    <lineage>
        <taxon>Bacteria</taxon>
        <taxon>Pseudomonadati</taxon>
        <taxon>Pseudomonadota</taxon>
        <taxon>Alphaproteobacteria</taxon>
        <taxon>Hyphomicrobiales</taxon>
        <taxon>Devosiaceae</taxon>
        <taxon>Devosia</taxon>
    </lineage>
</organism>
<keyword evidence="3 6" id="KW-0812">Transmembrane</keyword>
<feature type="domain" description="Type II secretion system protein GspF" evidence="7">
    <location>
        <begin position="188"/>
        <end position="316"/>
    </location>
</feature>
<evidence type="ECO:0000256" key="6">
    <source>
        <dbReference type="SAM" id="Phobius"/>
    </source>
</evidence>
<evidence type="ECO:0000259" key="7">
    <source>
        <dbReference type="Pfam" id="PF00482"/>
    </source>
</evidence>
<evidence type="ECO:0000256" key="2">
    <source>
        <dbReference type="ARBA" id="ARBA00022475"/>
    </source>
</evidence>
<dbReference type="PANTHER" id="PTHR35007:SF2">
    <property type="entry name" value="PILUS ASSEMBLE PROTEIN"/>
    <property type="match status" value="1"/>
</dbReference>
<dbReference type="EMBL" id="BSNS01000002">
    <property type="protein sequence ID" value="GLQ53255.1"/>
    <property type="molecule type" value="Genomic_DNA"/>
</dbReference>
<gene>
    <name evidence="8" type="ORF">GCM10010862_05130</name>
</gene>
<evidence type="ECO:0000256" key="4">
    <source>
        <dbReference type="ARBA" id="ARBA00022989"/>
    </source>
</evidence>